<accession>A0A545TEV4</accession>
<dbReference type="SUPFAM" id="SSF47240">
    <property type="entry name" value="Ferritin-like"/>
    <property type="match status" value="1"/>
</dbReference>
<keyword evidence="2" id="KW-1185">Reference proteome</keyword>
<dbReference type="InterPro" id="IPR052703">
    <property type="entry name" value="Aromatic_CoA_ox/epox"/>
</dbReference>
<dbReference type="InterPro" id="IPR012347">
    <property type="entry name" value="Ferritin-like"/>
</dbReference>
<dbReference type="PANTHER" id="PTHR30458">
    <property type="entry name" value="PHENYLACETIC ACID DEGRADATION PROTEIN PAA"/>
    <property type="match status" value="1"/>
</dbReference>
<evidence type="ECO:0000313" key="1">
    <source>
        <dbReference type="EMBL" id="TQV75725.1"/>
    </source>
</evidence>
<dbReference type="AlphaFoldDB" id="A0A545TEV4"/>
<dbReference type="GO" id="GO:0005829">
    <property type="term" value="C:cytosol"/>
    <property type="evidence" value="ECO:0007669"/>
    <property type="project" value="TreeGrafter"/>
</dbReference>
<proteinExistence type="predicted"/>
<dbReference type="OrthoDB" id="9789947at2"/>
<evidence type="ECO:0000313" key="2">
    <source>
        <dbReference type="Proteomes" id="UP000315252"/>
    </source>
</evidence>
<dbReference type="FunFam" id="1.20.1260.10:FF:000012">
    <property type="entry name" value="1,2-phenylacetyl-CoA epoxidase, subunit C"/>
    <property type="match status" value="1"/>
</dbReference>
<dbReference type="EMBL" id="VHSH01000009">
    <property type="protein sequence ID" value="TQV75725.1"/>
    <property type="molecule type" value="Genomic_DNA"/>
</dbReference>
<dbReference type="InterPro" id="IPR009078">
    <property type="entry name" value="Ferritin-like_SF"/>
</dbReference>
<dbReference type="RefSeq" id="WP_142898713.1">
    <property type="nucleotide sequence ID" value="NZ_ML660060.1"/>
</dbReference>
<dbReference type="GO" id="GO:0010124">
    <property type="term" value="P:phenylacetate catabolic process"/>
    <property type="evidence" value="ECO:0007669"/>
    <property type="project" value="InterPro"/>
</dbReference>
<dbReference type="InterPro" id="IPR007814">
    <property type="entry name" value="PaaA_PaaC"/>
</dbReference>
<dbReference type="PIRSF" id="PIRSF037834">
    <property type="entry name" value="PA_CoA_Oase3"/>
    <property type="match status" value="1"/>
</dbReference>
<name>A0A545TEV4_9PROT</name>
<reference evidence="1 2" key="1">
    <citation type="submission" date="2019-06" db="EMBL/GenBank/DDBJ databases">
        <title>Whole genome sequence for Rhodospirillaceae sp. R148.</title>
        <authorList>
            <person name="Wang G."/>
        </authorList>
    </citation>
    <scope>NUCLEOTIDE SEQUENCE [LARGE SCALE GENOMIC DNA]</scope>
    <source>
        <strain evidence="1 2">R148</strain>
    </source>
</reference>
<dbReference type="Pfam" id="PF05138">
    <property type="entry name" value="PaaA_PaaC"/>
    <property type="match status" value="1"/>
</dbReference>
<gene>
    <name evidence="1" type="primary">paaC</name>
    <name evidence="1" type="ORF">FKG95_22670</name>
</gene>
<dbReference type="Gene3D" id="1.20.1260.10">
    <property type="match status" value="1"/>
</dbReference>
<dbReference type="PANTHER" id="PTHR30458:SF0">
    <property type="entry name" value="1,2-PHENYLACETYL-COA EPOXIDASE, SUBUNIT C"/>
    <property type="match status" value="1"/>
</dbReference>
<dbReference type="Proteomes" id="UP000315252">
    <property type="component" value="Unassembled WGS sequence"/>
</dbReference>
<protein>
    <submittedName>
        <fullName evidence="1">Phenylacetate-CoA oxygenase subunit PaaC</fullName>
    </submittedName>
</protein>
<comment type="caution">
    <text evidence="1">The sequence shown here is derived from an EMBL/GenBank/DDBJ whole genome shotgun (WGS) entry which is preliminary data.</text>
</comment>
<sequence length="256" mass="28669">MPDADLKPETLFKYVLRLADDQLILGQRLGEWCGHAPTLEEELALANIGLDLLGQARSLYSYAGEIEGKGQGEDDLAFLRPEREYLNALLVEQPNGDFAVTIVRQVFHAAFMVPFWRTMTASSDETLAAIAAKSLKEVEYHLRHSSEWLIRLGDGTEESHRRSQDALEELWGYASELFEMDALADEMLDCGIAVDAAALKAEWDATVNAVLERASLTRPMDSWSQSGGRSGRHSEHLGHILSELQYMQRTYPGLSW</sequence>
<organism evidence="1 2">
    <name type="scientific">Denitrobaculum tricleocarpae</name>
    <dbReference type="NCBI Taxonomy" id="2591009"/>
    <lineage>
        <taxon>Bacteria</taxon>
        <taxon>Pseudomonadati</taxon>
        <taxon>Pseudomonadota</taxon>
        <taxon>Alphaproteobacteria</taxon>
        <taxon>Rhodospirillales</taxon>
        <taxon>Rhodospirillaceae</taxon>
        <taxon>Denitrobaculum</taxon>
    </lineage>
</organism>
<dbReference type="NCBIfam" id="TIGR02158">
    <property type="entry name" value="PA_CoA_Oxy3"/>
    <property type="match status" value="1"/>
</dbReference>
<dbReference type="InterPro" id="IPR011882">
    <property type="entry name" value="PaaC"/>
</dbReference>